<dbReference type="GO" id="GO:0060628">
    <property type="term" value="P:regulation of ER to Golgi vesicle-mediated transport"/>
    <property type="evidence" value="ECO:0007669"/>
    <property type="project" value="TreeGrafter"/>
</dbReference>
<keyword evidence="2" id="KW-1185">Reference proteome</keyword>
<dbReference type="GO" id="GO:0070939">
    <property type="term" value="C:Dsl1/NZR complex"/>
    <property type="evidence" value="ECO:0007669"/>
    <property type="project" value="InterPro"/>
</dbReference>
<dbReference type="InterPro" id="IPR042042">
    <property type="entry name" value="Tip20p_domB"/>
</dbReference>
<evidence type="ECO:0000313" key="1">
    <source>
        <dbReference type="EMBL" id="GJJ09548.1"/>
    </source>
</evidence>
<proteinExistence type="predicted"/>
<dbReference type="Gene3D" id="1.20.58.1420">
    <property type="entry name" value="Dsl1p vesicle tethering complex, Tip20p subunit, domain B"/>
    <property type="match status" value="1"/>
</dbReference>
<dbReference type="Pfam" id="PF04437">
    <property type="entry name" value="RINT1_TIP1"/>
    <property type="match status" value="1"/>
</dbReference>
<name>A0AAV5A8N2_9AGAM</name>
<dbReference type="PANTHER" id="PTHR13520:SF0">
    <property type="entry name" value="RAD50-INTERACTING PROTEIN 1"/>
    <property type="match status" value="1"/>
</dbReference>
<gene>
    <name evidence="1" type="ORF">Clacol_003771</name>
</gene>
<evidence type="ECO:0008006" key="3">
    <source>
        <dbReference type="Google" id="ProtNLM"/>
    </source>
</evidence>
<dbReference type="PANTHER" id="PTHR13520">
    <property type="entry name" value="RAD50-INTERACTING PROTEIN 1 RINT-1"/>
    <property type="match status" value="1"/>
</dbReference>
<protein>
    <recommendedName>
        <fullName evidence="3">RAD50-interacting protein 1</fullName>
    </recommendedName>
</protein>
<dbReference type="PROSITE" id="PS51386">
    <property type="entry name" value="RINT1_TIP20"/>
    <property type="match status" value="1"/>
</dbReference>
<comment type="caution">
    <text evidence="1">The sequence shown here is derived from an EMBL/GenBank/DDBJ whole genome shotgun (WGS) entry which is preliminary data.</text>
</comment>
<dbReference type="InterPro" id="IPR007528">
    <property type="entry name" value="RINT1_Tip20"/>
</dbReference>
<dbReference type="Proteomes" id="UP001050691">
    <property type="component" value="Unassembled WGS sequence"/>
</dbReference>
<accession>A0AAV5A8N2</accession>
<organism evidence="1 2">
    <name type="scientific">Clathrus columnatus</name>
    <dbReference type="NCBI Taxonomy" id="1419009"/>
    <lineage>
        <taxon>Eukaryota</taxon>
        <taxon>Fungi</taxon>
        <taxon>Dikarya</taxon>
        <taxon>Basidiomycota</taxon>
        <taxon>Agaricomycotina</taxon>
        <taxon>Agaricomycetes</taxon>
        <taxon>Phallomycetidae</taxon>
        <taxon>Phallales</taxon>
        <taxon>Clathraceae</taxon>
        <taxon>Clathrus</taxon>
    </lineage>
</organism>
<dbReference type="GO" id="GO:0006888">
    <property type="term" value="P:endoplasmic reticulum to Golgi vesicle-mediated transport"/>
    <property type="evidence" value="ECO:0007669"/>
    <property type="project" value="InterPro"/>
</dbReference>
<reference evidence="1" key="1">
    <citation type="submission" date="2021-10" db="EMBL/GenBank/DDBJ databases">
        <title>De novo Genome Assembly of Clathrus columnatus (Basidiomycota, Fungi) Using Illumina and Nanopore Sequence Data.</title>
        <authorList>
            <person name="Ogiso-Tanaka E."/>
            <person name="Itagaki H."/>
            <person name="Hosoya T."/>
            <person name="Hosaka K."/>
        </authorList>
    </citation>
    <scope>NUCLEOTIDE SEQUENCE</scope>
    <source>
        <strain evidence="1">MO-923</strain>
    </source>
</reference>
<sequence length="799" mass="91062">MASTTQIRHLSKPPQREEIYLQTTQLLNSKFSSLGDLETENEVLKKLMENAKTSYEINQADYLRARKSRAIFLKDTTLSIHSSLNTAKENSLSRHALADELGNLTSKLVSSYSHEKQSTLLEDMESLYMNLKELVGVRDYLLVITSVLHLSDSALSQITTWSSSLPTPGVPTFDPSSLKGYHALQLFVSSMARKLNLSPEGQFLHILEFIGWPNAVDLAGPSKRTQFEVAFTNLLHLQIEGENIHRDDSHWLNYGIYPLQTLVIPIGLRFNFHFEGKRDTNRIDKPEWYFTHIANEIHKHRLFLEESVAPLLSSTKYKHINAFKEFIFNLLPLLSRKLHHTIPDMLSHPAILAHTIYKCLAFDADLREEGFSLEGTTANSNKPSQTSHDFKNGVWEGLTEEIIGNEQWFNSWLEGERQFVNDQYNEIISEPTAWKVVDSDHTSIDNEVQTELKPTNSARRLAALVEQVTERYRPLPRFSSRTQFLVRVQLPVLELYHSRISVSLDAFESLSTSFVRAVPGALVQQIGHGVNSSTSTSSLDGLDKLVRAAISASYITIMLEKWSEDVFFLELWSEINTRVASRNTTISSSLPIRSLEQDSIHGAIFQELIDQYHKLIQRAESIIVNHICSEVELGGRAYFSSHHVSGEESLQSLLIPMSTLSACLKLLVWSFPNSMFIKLYRQIVSRLSDLIYDCRVVPRRTGHMSFLEATHIAEECTLWVQSCRVVLEPTVKHSGNPWRKLLDTMKLLTVPEDSFQPMVARIIKATPAELESIQDDLDISMLDLEDLIRIIQIREDFRQ</sequence>
<dbReference type="EMBL" id="BPWL01000004">
    <property type="protein sequence ID" value="GJJ09548.1"/>
    <property type="molecule type" value="Genomic_DNA"/>
</dbReference>
<evidence type="ECO:0000313" key="2">
    <source>
        <dbReference type="Proteomes" id="UP001050691"/>
    </source>
</evidence>
<dbReference type="GO" id="GO:0006890">
    <property type="term" value="P:retrograde vesicle-mediated transport, Golgi to endoplasmic reticulum"/>
    <property type="evidence" value="ECO:0007669"/>
    <property type="project" value="InterPro"/>
</dbReference>
<dbReference type="Gene3D" id="1.20.58.670">
    <property type="entry name" value="Dsl1p vesicle tethering complex, Tip20p subunit, domain D"/>
    <property type="match status" value="1"/>
</dbReference>
<dbReference type="AlphaFoldDB" id="A0AAV5A8N2"/>
<dbReference type="InterPro" id="IPR042044">
    <property type="entry name" value="EXOC6PINT-1/Sec15/Tip20_C_dom2"/>
</dbReference>